<evidence type="ECO:0000256" key="2">
    <source>
        <dbReference type="ARBA" id="ARBA00004613"/>
    </source>
</evidence>
<evidence type="ECO:0000256" key="3">
    <source>
        <dbReference type="ARBA" id="ARBA00010031"/>
    </source>
</evidence>
<evidence type="ECO:0000313" key="13">
    <source>
        <dbReference type="Proteomes" id="UP001610444"/>
    </source>
</evidence>
<organism evidence="12 13">
    <name type="scientific">Aspergillus pseudodeflectus</name>
    <dbReference type="NCBI Taxonomy" id="176178"/>
    <lineage>
        <taxon>Eukaryota</taxon>
        <taxon>Fungi</taxon>
        <taxon>Dikarya</taxon>
        <taxon>Ascomycota</taxon>
        <taxon>Pezizomycotina</taxon>
        <taxon>Eurotiomycetes</taxon>
        <taxon>Eurotiomycetidae</taxon>
        <taxon>Eurotiales</taxon>
        <taxon>Aspergillaceae</taxon>
        <taxon>Aspergillus</taxon>
        <taxon>Aspergillus subgen. Nidulantes</taxon>
    </lineage>
</organism>
<protein>
    <recommendedName>
        <fullName evidence="11">CFEM domain-containing protein</fullName>
    </recommendedName>
</protein>
<evidence type="ECO:0000256" key="6">
    <source>
        <dbReference type="ARBA" id="ARBA00022729"/>
    </source>
</evidence>
<evidence type="ECO:0000256" key="9">
    <source>
        <dbReference type="SAM" id="MobiDB-lite"/>
    </source>
</evidence>
<comment type="subcellular location">
    <subcellularLocation>
        <location evidence="1">Membrane</location>
        <topology evidence="1">Lipid-anchor</topology>
        <topology evidence="1">GPI-anchor</topology>
    </subcellularLocation>
    <subcellularLocation>
        <location evidence="2">Secreted</location>
    </subcellularLocation>
</comment>
<keyword evidence="8" id="KW-0449">Lipoprotein</keyword>
<dbReference type="InterPro" id="IPR008427">
    <property type="entry name" value="Extracellular_membr_CFEM_dom"/>
</dbReference>
<dbReference type="GeneID" id="98160794"/>
<dbReference type="EMBL" id="JBFXLR010000021">
    <property type="protein sequence ID" value="KAL2850067.1"/>
    <property type="molecule type" value="Genomic_DNA"/>
</dbReference>
<feature type="chain" id="PRO_5046577922" description="CFEM domain-containing protein" evidence="10">
    <location>
        <begin position="24"/>
        <end position="174"/>
    </location>
</feature>
<feature type="region of interest" description="Disordered" evidence="9">
    <location>
        <begin position="109"/>
        <end position="153"/>
    </location>
</feature>
<evidence type="ECO:0000256" key="8">
    <source>
        <dbReference type="ARBA" id="ARBA00023288"/>
    </source>
</evidence>
<accession>A0ABR4KDF0</accession>
<feature type="domain" description="CFEM" evidence="11">
    <location>
        <begin position="34"/>
        <end position="90"/>
    </location>
</feature>
<keyword evidence="13" id="KW-1185">Reference proteome</keyword>
<evidence type="ECO:0000256" key="5">
    <source>
        <dbReference type="ARBA" id="ARBA00022622"/>
    </source>
</evidence>
<keyword evidence="5" id="KW-0336">GPI-anchor</keyword>
<feature type="signal peptide" evidence="10">
    <location>
        <begin position="1"/>
        <end position="23"/>
    </location>
</feature>
<comment type="caution">
    <text evidence="12">The sequence shown here is derived from an EMBL/GenBank/DDBJ whole genome shotgun (WGS) entry which is preliminary data.</text>
</comment>
<keyword evidence="5" id="KW-0472">Membrane</keyword>
<sequence length="174" mass="18472">MRSILTRTLTFPLLLLLPAPVLAQTSVEDLIRDLLPGCVHSCALDTMESLYSCSLDDAACFCEGDVTTLTVLEEWLQCPNSNCDEEDIRAMMLGPEDINNQFRGVCDSVDTESGGGSDTADESDSRDETSSDSESGSGDSEEETNEEVSEDGASTLSSANILLAAGAMIVAAFL</sequence>
<gene>
    <name evidence="12" type="ORF">BJX68DRAFT_266861</name>
</gene>
<evidence type="ECO:0000259" key="11">
    <source>
        <dbReference type="Pfam" id="PF05730"/>
    </source>
</evidence>
<feature type="compositionally biased region" description="Acidic residues" evidence="9">
    <location>
        <begin position="139"/>
        <end position="150"/>
    </location>
</feature>
<dbReference type="RefSeq" id="XP_070899149.1">
    <property type="nucleotide sequence ID" value="XM_071045630.1"/>
</dbReference>
<keyword evidence="4" id="KW-0964">Secreted</keyword>
<evidence type="ECO:0000256" key="1">
    <source>
        <dbReference type="ARBA" id="ARBA00004589"/>
    </source>
</evidence>
<evidence type="ECO:0000256" key="10">
    <source>
        <dbReference type="SAM" id="SignalP"/>
    </source>
</evidence>
<evidence type="ECO:0000256" key="7">
    <source>
        <dbReference type="ARBA" id="ARBA00023157"/>
    </source>
</evidence>
<keyword evidence="6 10" id="KW-0732">Signal</keyword>
<proteinExistence type="inferred from homology"/>
<comment type="similarity">
    <text evidence="3">Belongs to the RBT5 family.</text>
</comment>
<evidence type="ECO:0000313" key="12">
    <source>
        <dbReference type="EMBL" id="KAL2850067.1"/>
    </source>
</evidence>
<reference evidence="12 13" key="1">
    <citation type="submission" date="2024-07" db="EMBL/GenBank/DDBJ databases">
        <title>Section-level genome sequencing and comparative genomics of Aspergillus sections Usti and Cavernicolus.</title>
        <authorList>
            <consortium name="Lawrence Berkeley National Laboratory"/>
            <person name="Nybo J.L."/>
            <person name="Vesth T.C."/>
            <person name="Theobald S."/>
            <person name="Frisvad J.C."/>
            <person name="Larsen T.O."/>
            <person name="Kjaerboelling I."/>
            <person name="Rothschild-Mancinelli K."/>
            <person name="Lyhne E.K."/>
            <person name="Kogle M.E."/>
            <person name="Barry K."/>
            <person name="Clum A."/>
            <person name="Na H."/>
            <person name="Ledsgaard L."/>
            <person name="Lin J."/>
            <person name="Lipzen A."/>
            <person name="Kuo A."/>
            <person name="Riley R."/>
            <person name="Mondo S."/>
            <person name="LaButti K."/>
            <person name="Haridas S."/>
            <person name="Pangalinan J."/>
            <person name="Salamov A.A."/>
            <person name="Simmons B.A."/>
            <person name="Magnuson J.K."/>
            <person name="Chen J."/>
            <person name="Drula E."/>
            <person name="Henrissat B."/>
            <person name="Wiebenga A."/>
            <person name="Lubbers R.J."/>
            <person name="Gomes A.C."/>
            <person name="Macurrencykelacurrency M.R."/>
            <person name="Stajich J."/>
            <person name="Grigoriev I.V."/>
            <person name="Mortensen U.H."/>
            <person name="De vries R.P."/>
            <person name="Baker S.E."/>
            <person name="Andersen M.R."/>
        </authorList>
    </citation>
    <scope>NUCLEOTIDE SEQUENCE [LARGE SCALE GENOMIC DNA]</scope>
    <source>
        <strain evidence="12 13">CBS 756.74</strain>
    </source>
</reference>
<name>A0ABR4KDF0_9EURO</name>
<evidence type="ECO:0000256" key="4">
    <source>
        <dbReference type="ARBA" id="ARBA00022525"/>
    </source>
</evidence>
<keyword evidence="5" id="KW-0325">Glycoprotein</keyword>
<dbReference type="Proteomes" id="UP001610444">
    <property type="component" value="Unassembled WGS sequence"/>
</dbReference>
<dbReference type="Pfam" id="PF05730">
    <property type="entry name" value="CFEM"/>
    <property type="match status" value="1"/>
</dbReference>
<keyword evidence="7" id="KW-1015">Disulfide bond</keyword>